<dbReference type="Proteomes" id="UP000789405">
    <property type="component" value="Unassembled WGS sequence"/>
</dbReference>
<sequence length="74" mass="9047">MKSQWLLEPTEREIELVQQLHEDFNISDNTFGLREELLNIRIKRKNQPQKNHIEDIKTHREEEATKMFLNLFQN</sequence>
<dbReference type="EMBL" id="CAJVPY010000195">
    <property type="protein sequence ID" value="CAG8456966.1"/>
    <property type="molecule type" value="Genomic_DNA"/>
</dbReference>
<dbReference type="AlphaFoldDB" id="A0A9N8VPI6"/>
<proteinExistence type="predicted"/>
<organism evidence="1 2">
    <name type="scientific">Dentiscutata erythropus</name>
    <dbReference type="NCBI Taxonomy" id="1348616"/>
    <lineage>
        <taxon>Eukaryota</taxon>
        <taxon>Fungi</taxon>
        <taxon>Fungi incertae sedis</taxon>
        <taxon>Mucoromycota</taxon>
        <taxon>Glomeromycotina</taxon>
        <taxon>Glomeromycetes</taxon>
        <taxon>Diversisporales</taxon>
        <taxon>Gigasporaceae</taxon>
        <taxon>Dentiscutata</taxon>
    </lineage>
</organism>
<name>A0A9N8VPI6_9GLOM</name>
<protein>
    <submittedName>
        <fullName evidence="1">8296_t:CDS:1</fullName>
    </submittedName>
</protein>
<evidence type="ECO:0000313" key="1">
    <source>
        <dbReference type="EMBL" id="CAG8456966.1"/>
    </source>
</evidence>
<reference evidence="1" key="1">
    <citation type="submission" date="2021-06" db="EMBL/GenBank/DDBJ databases">
        <authorList>
            <person name="Kallberg Y."/>
            <person name="Tangrot J."/>
            <person name="Rosling A."/>
        </authorList>
    </citation>
    <scope>NUCLEOTIDE SEQUENCE</scope>
    <source>
        <strain evidence="1">MA453B</strain>
    </source>
</reference>
<gene>
    <name evidence="1" type="ORF">DERYTH_LOCUS816</name>
</gene>
<evidence type="ECO:0000313" key="2">
    <source>
        <dbReference type="Proteomes" id="UP000789405"/>
    </source>
</evidence>
<keyword evidence="2" id="KW-1185">Reference proteome</keyword>
<comment type="caution">
    <text evidence="1">The sequence shown here is derived from an EMBL/GenBank/DDBJ whole genome shotgun (WGS) entry which is preliminary data.</text>
</comment>
<accession>A0A9N8VPI6</accession>